<dbReference type="CDD" id="cd03219">
    <property type="entry name" value="ABC_Mj1267_LivG_branched"/>
    <property type="match status" value="1"/>
</dbReference>
<keyword evidence="1" id="KW-0813">Transport</keyword>
<proteinExistence type="predicted"/>
<dbReference type="InterPro" id="IPR003439">
    <property type="entry name" value="ABC_transporter-like_ATP-bd"/>
</dbReference>
<evidence type="ECO:0000313" key="7">
    <source>
        <dbReference type="Proteomes" id="UP001229955"/>
    </source>
</evidence>
<dbReference type="FunFam" id="3.40.50.300:FF:000421">
    <property type="entry name" value="Branched-chain amino acid ABC transporter ATP-binding protein"/>
    <property type="match status" value="1"/>
</dbReference>
<dbReference type="PROSITE" id="PS50893">
    <property type="entry name" value="ABC_TRANSPORTER_2"/>
    <property type="match status" value="1"/>
</dbReference>
<dbReference type="SMART" id="SM00382">
    <property type="entry name" value="AAA"/>
    <property type="match status" value="1"/>
</dbReference>
<evidence type="ECO:0000313" key="5">
    <source>
        <dbReference type="EMBL" id="WKW11722.1"/>
    </source>
</evidence>
<accession>A0AA49JTH1</accession>
<accession>A0AA49JYX3</accession>
<dbReference type="EMBL" id="CP130613">
    <property type="protein sequence ID" value="WKW14632.1"/>
    <property type="molecule type" value="Genomic_DNA"/>
</dbReference>
<organism evidence="5">
    <name type="scientific">Pseudogemmatithrix spongiicola</name>
    <dbReference type="NCBI Taxonomy" id="3062599"/>
    <lineage>
        <taxon>Bacteria</taxon>
        <taxon>Pseudomonadati</taxon>
        <taxon>Gemmatimonadota</taxon>
        <taxon>Gemmatimonadia</taxon>
        <taxon>Gemmatimonadales</taxon>
        <taxon>Gemmatimonadaceae</taxon>
        <taxon>Pseudogemmatithrix</taxon>
    </lineage>
</organism>
<dbReference type="InterPro" id="IPR032823">
    <property type="entry name" value="BCA_ABC_TP_C"/>
</dbReference>
<dbReference type="InterPro" id="IPR003593">
    <property type="entry name" value="AAA+_ATPase"/>
</dbReference>
<evidence type="ECO:0000256" key="2">
    <source>
        <dbReference type="ARBA" id="ARBA00022741"/>
    </source>
</evidence>
<keyword evidence="3 5" id="KW-0067">ATP-binding</keyword>
<evidence type="ECO:0000256" key="3">
    <source>
        <dbReference type="ARBA" id="ARBA00022840"/>
    </source>
</evidence>
<evidence type="ECO:0000313" key="6">
    <source>
        <dbReference type="EMBL" id="WKW14632.1"/>
    </source>
</evidence>
<dbReference type="EMBL" id="CP130612">
    <property type="protein sequence ID" value="WKW11722.1"/>
    <property type="molecule type" value="Genomic_DNA"/>
</dbReference>
<dbReference type="GO" id="GO:0005886">
    <property type="term" value="C:plasma membrane"/>
    <property type="evidence" value="ECO:0007669"/>
    <property type="project" value="TreeGrafter"/>
</dbReference>
<dbReference type="PANTHER" id="PTHR45772">
    <property type="entry name" value="CONSERVED COMPONENT OF ABC TRANSPORTER FOR NATURAL AMINO ACIDS-RELATED"/>
    <property type="match status" value="1"/>
</dbReference>
<dbReference type="PANTHER" id="PTHR45772:SF1">
    <property type="entry name" value="ABC TRANSPORTER ATP-BINDING PROTEIN"/>
    <property type="match status" value="1"/>
</dbReference>
<dbReference type="Gene3D" id="3.40.50.300">
    <property type="entry name" value="P-loop containing nucleotide triphosphate hydrolases"/>
    <property type="match status" value="1"/>
</dbReference>
<sequence length="265" mass="29307">MTAEALRDAAHTPLLTVEGVTLRFGGVTALNGVSFDVRRGELFAIIGPNGAGKSSIFNCLNGVYRPQEGSITFDGHVISGRRPVAIARLGMARTFQNLGLFSTLTVLENVMLGRHHLMHTGFFAGALWFGKARQEELAHRPRCEEIIELLELEPYRFQHVALLPYGVRKRVEVARALAMEPSLLLLDEPAAGMNLEESEDMARYIREINEEWKIAVLLVEHDLRMVMDLAQRVLAMDFGKVLAVGAPADVRANEDVVRAYVGTGE</sequence>
<gene>
    <name evidence="5" type="ORF">Strain138_000984</name>
    <name evidence="6" type="ORF">Strain318_000984</name>
</gene>
<dbReference type="Pfam" id="PF12399">
    <property type="entry name" value="BCA_ABC_TP_C"/>
    <property type="match status" value="1"/>
</dbReference>
<dbReference type="KEGG" id="pspc:Strain318_000984"/>
<keyword evidence="2" id="KW-0547">Nucleotide-binding</keyword>
<dbReference type="GO" id="GO:0016887">
    <property type="term" value="F:ATP hydrolysis activity"/>
    <property type="evidence" value="ECO:0007669"/>
    <property type="project" value="InterPro"/>
</dbReference>
<dbReference type="SUPFAM" id="SSF52540">
    <property type="entry name" value="P-loop containing nucleoside triphosphate hydrolases"/>
    <property type="match status" value="1"/>
</dbReference>
<protein>
    <submittedName>
        <fullName evidence="5">ABC transporter ATP-binding protein</fullName>
    </submittedName>
</protein>
<dbReference type="InterPro" id="IPR027417">
    <property type="entry name" value="P-loop_NTPase"/>
</dbReference>
<dbReference type="InterPro" id="IPR051120">
    <property type="entry name" value="ABC_AA/LPS_Transport"/>
</dbReference>
<dbReference type="Proteomes" id="UP001229955">
    <property type="component" value="Chromosome"/>
</dbReference>
<dbReference type="AlphaFoldDB" id="A0AA49JTH1"/>
<evidence type="ECO:0000256" key="1">
    <source>
        <dbReference type="ARBA" id="ARBA00022448"/>
    </source>
</evidence>
<keyword evidence="7" id="KW-1185">Reference proteome</keyword>
<name>A0AA49JTH1_9BACT</name>
<dbReference type="GO" id="GO:0005524">
    <property type="term" value="F:ATP binding"/>
    <property type="evidence" value="ECO:0007669"/>
    <property type="project" value="UniProtKB-KW"/>
</dbReference>
<feature type="domain" description="ABC transporter" evidence="4">
    <location>
        <begin position="15"/>
        <end position="263"/>
    </location>
</feature>
<reference evidence="5" key="1">
    <citation type="submission" date="2023-07" db="EMBL/GenBank/DDBJ databases">
        <authorList>
            <person name="Haufschild T."/>
            <person name="Kallscheuer N."/>
            <person name="Hammer J."/>
            <person name="Kohn T."/>
            <person name="Kabuu M."/>
            <person name="Jogler M."/>
            <person name="Wohfarth N."/>
            <person name="Heuer A."/>
            <person name="Rohde M."/>
            <person name="van Teeseling M.C.F."/>
            <person name="Jogler C."/>
        </authorList>
    </citation>
    <scope>NUCLEOTIDE SEQUENCE</scope>
    <source>
        <strain evidence="5">Strain 138</strain>
        <strain evidence="6">Strain 318</strain>
    </source>
</reference>
<dbReference type="Pfam" id="PF00005">
    <property type="entry name" value="ABC_tran"/>
    <property type="match status" value="1"/>
</dbReference>
<evidence type="ECO:0000259" key="4">
    <source>
        <dbReference type="PROSITE" id="PS50893"/>
    </source>
</evidence>